<keyword evidence="1" id="KW-0472">Membrane</keyword>
<keyword evidence="1" id="KW-1133">Transmembrane helix</keyword>
<evidence type="ECO:0000313" key="3">
    <source>
        <dbReference type="EMBL" id="KAF8486819.1"/>
    </source>
</evidence>
<dbReference type="Proteomes" id="UP000759537">
    <property type="component" value="Unassembled WGS sequence"/>
</dbReference>
<accession>A0A9P5N5G9</accession>
<comment type="caution">
    <text evidence="3">The sequence shown here is derived from an EMBL/GenBank/DDBJ whole genome shotgun (WGS) entry which is preliminary data.</text>
</comment>
<feature type="transmembrane region" description="Helical" evidence="1">
    <location>
        <begin position="230"/>
        <end position="251"/>
    </location>
</feature>
<evidence type="ECO:0000259" key="2">
    <source>
        <dbReference type="Pfam" id="PF20152"/>
    </source>
</evidence>
<reference evidence="3" key="1">
    <citation type="submission" date="2019-10" db="EMBL/GenBank/DDBJ databases">
        <authorList>
            <consortium name="DOE Joint Genome Institute"/>
            <person name="Kuo A."/>
            <person name="Miyauchi S."/>
            <person name="Kiss E."/>
            <person name="Drula E."/>
            <person name="Kohler A."/>
            <person name="Sanchez-Garcia M."/>
            <person name="Andreopoulos B."/>
            <person name="Barry K.W."/>
            <person name="Bonito G."/>
            <person name="Buee M."/>
            <person name="Carver A."/>
            <person name="Chen C."/>
            <person name="Cichocki N."/>
            <person name="Clum A."/>
            <person name="Culley D."/>
            <person name="Crous P.W."/>
            <person name="Fauchery L."/>
            <person name="Girlanda M."/>
            <person name="Hayes R."/>
            <person name="Keri Z."/>
            <person name="LaButti K."/>
            <person name="Lipzen A."/>
            <person name="Lombard V."/>
            <person name="Magnuson J."/>
            <person name="Maillard F."/>
            <person name="Morin E."/>
            <person name="Murat C."/>
            <person name="Nolan M."/>
            <person name="Ohm R."/>
            <person name="Pangilinan J."/>
            <person name="Pereira M."/>
            <person name="Perotto S."/>
            <person name="Peter M."/>
            <person name="Riley R."/>
            <person name="Sitrit Y."/>
            <person name="Stielow B."/>
            <person name="Szollosi G."/>
            <person name="Zifcakova L."/>
            <person name="Stursova M."/>
            <person name="Spatafora J.W."/>
            <person name="Tedersoo L."/>
            <person name="Vaario L.-M."/>
            <person name="Yamada A."/>
            <person name="Yan M."/>
            <person name="Wang P."/>
            <person name="Xu J."/>
            <person name="Bruns T."/>
            <person name="Baldrian P."/>
            <person name="Vilgalys R."/>
            <person name="Henrissat B."/>
            <person name="Grigoriev I.V."/>
            <person name="Hibbett D."/>
            <person name="Nagy L.G."/>
            <person name="Martin F.M."/>
        </authorList>
    </citation>
    <scope>NUCLEOTIDE SEQUENCE</scope>
    <source>
        <strain evidence="3">Prilba</strain>
    </source>
</reference>
<reference evidence="3" key="2">
    <citation type="journal article" date="2020" name="Nat. Commun.">
        <title>Large-scale genome sequencing of mycorrhizal fungi provides insights into the early evolution of symbiotic traits.</title>
        <authorList>
            <person name="Miyauchi S."/>
            <person name="Kiss E."/>
            <person name="Kuo A."/>
            <person name="Drula E."/>
            <person name="Kohler A."/>
            <person name="Sanchez-Garcia M."/>
            <person name="Morin E."/>
            <person name="Andreopoulos B."/>
            <person name="Barry K.W."/>
            <person name="Bonito G."/>
            <person name="Buee M."/>
            <person name="Carver A."/>
            <person name="Chen C."/>
            <person name="Cichocki N."/>
            <person name="Clum A."/>
            <person name="Culley D."/>
            <person name="Crous P.W."/>
            <person name="Fauchery L."/>
            <person name="Girlanda M."/>
            <person name="Hayes R.D."/>
            <person name="Keri Z."/>
            <person name="LaButti K."/>
            <person name="Lipzen A."/>
            <person name="Lombard V."/>
            <person name="Magnuson J."/>
            <person name="Maillard F."/>
            <person name="Murat C."/>
            <person name="Nolan M."/>
            <person name="Ohm R.A."/>
            <person name="Pangilinan J."/>
            <person name="Pereira M.F."/>
            <person name="Perotto S."/>
            <person name="Peter M."/>
            <person name="Pfister S."/>
            <person name="Riley R."/>
            <person name="Sitrit Y."/>
            <person name="Stielow J.B."/>
            <person name="Szollosi G."/>
            <person name="Zifcakova L."/>
            <person name="Stursova M."/>
            <person name="Spatafora J.W."/>
            <person name="Tedersoo L."/>
            <person name="Vaario L.M."/>
            <person name="Yamada A."/>
            <person name="Yan M."/>
            <person name="Wang P."/>
            <person name="Xu J."/>
            <person name="Bruns T."/>
            <person name="Baldrian P."/>
            <person name="Vilgalys R."/>
            <person name="Dunand C."/>
            <person name="Henrissat B."/>
            <person name="Grigoriev I.V."/>
            <person name="Hibbett D."/>
            <person name="Nagy L.G."/>
            <person name="Martin F.M."/>
        </authorList>
    </citation>
    <scope>NUCLEOTIDE SEQUENCE</scope>
    <source>
        <strain evidence="3">Prilba</strain>
    </source>
</reference>
<feature type="transmembrane region" description="Helical" evidence="1">
    <location>
        <begin position="164"/>
        <end position="183"/>
    </location>
</feature>
<feature type="transmembrane region" description="Helical" evidence="1">
    <location>
        <begin position="93"/>
        <end position="110"/>
    </location>
</feature>
<evidence type="ECO:0000256" key="1">
    <source>
        <dbReference type="SAM" id="Phobius"/>
    </source>
</evidence>
<protein>
    <recommendedName>
        <fullName evidence="2">DUF6534 domain-containing protein</fullName>
    </recommendedName>
</protein>
<dbReference type="InterPro" id="IPR045339">
    <property type="entry name" value="DUF6534"/>
</dbReference>
<name>A0A9P5N5G9_9AGAM</name>
<keyword evidence="4" id="KW-1185">Reference proteome</keyword>
<feature type="transmembrane region" description="Helical" evidence="1">
    <location>
        <begin position="16"/>
        <end position="35"/>
    </location>
</feature>
<feature type="transmembrane region" description="Helical" evidence="1">
    <location>
        <begin position="47"/>
        <end position="73"/>
    </location>
</feature>
<dbReference type="EMBL" id="WHVB01000001">
    <property type="protein sequence ID" value="KAF8486819.1"/>
    <property type="molecule type" value="Genomic_DNA"/>
</dbReference>
<dbReference type="AlphaFoldDB" id="A0A9P5N5G9"/>
<feature type="transmembrane region" description="Helical" evidence="1">
    <location>
        <begin position="122"/>
        <end position="152"/>
    </location>
</feature>
<sequence length="270" mass="30813">MSSIEELAAPLLLGPVWNWFLYGVLIVQFYVYSYNFPGDGDNRYIKLLGTMYSIFFLETVQTALSGADLYYWFSVGFGNEDQLVTPFASFFDLQILGSVVSLSVQLFFVYRIWLLSEKRARWLCVSICLLSVISALGAFTTGIISYLANLFIAFLQLEILEMTWIAANMLSNLLIASTMLYYLRRVWDRDGYLSDHVLVSIVRLTVETNLVTTFVSIVSFLIITVYPHKIFYLCPTYILGKLYSNTLLVSLNNRISIRPTYESSGKAFDC</sequence>
<gene>
    <name evidence="3" type="ORF">DFH94DRAFT_849360</name>
</gene>
<dbReference type="PANTHER" id="PTHR40465">
    <property type="entry name" value="CHROMOSOME 1, WHOLE GENOME SHOTGUN SEQUENCE"/>
    <property type="match status" value="1"/>
</dbReference>
<dbReference type="Pfam" id="PF20152">
    <property type="entry name" value="DUF6534"/>
    <property type="match status" value="1"/>
</dbReference>
<proteinExistence type="predicted"/>
<keyword evidence="1" id="KW-0812">Transmembrane</keyword>
<dbReference type="OrthoDB" id="3183258at2759"/>
<organism evidence="3 4">
    <name type="scientific">Russula ochroleuca</name>
    <dbReference type="NCBI Taxonomy" id="152965"/>
    <lineage>
        <taxon>Eukaryota</taxon>
        <taxon>Fungi</taxon>
        <taxon>Dikarya</taxon>
        <taxon>Basidiomycota</taxon>
        <taxon>Agaricomycotina</taxon>
        <taxon>Agaricomycetes</taxon>
        <taxon>Russulales</taxon>
        <taxon>Russulaceae</taxon>
        <taxon>Russula</taxon>
    </lineage>
</organism>
<dbReference type="PANTHER" id="PTHR40465:SF1">
    <property type="entry name" value="DUF6534 DOMAIN-CONTAINING PROTEIN"/>
    <property type="match status" value="1"/>
</dbReference>
<evidence type="ECO:0000313" key="4">
    <source>
        <dbReference type="Proteomes" id="UP000759537"/>
    </source>
</evidence>
<feature type="domain" description="DUF6534" evidence="2">
    <location>
        <begin position="169"/>
        <end position="254"/>
    </location>
</feature>
<feature type="transmembrane region" description="Helical" evidence="1">
    <location>
        <begin position="204"/>
        <end position="224"/>
    </location>
</feature>